<reference evidence="1 2" key="2">
    <citation type="journal article" date="2022" name="Mol. Ecol. Resour.">
        <title>The genomes of chicory, endive, great burdock and yacon provide insights into Asteraceae paleo-polyploidization history and plant inulin production.</title>
        <authorList>
            <person name="Fan W."/>
            <person name="Wang S."/>
            <person name="Wang H."/>
            <person name="Wang A."/>
            <person name="Jiang F."/>
            <person name="Liu H."/>
            <person name="Zhao H."/>
            <person name="Xu D."/>
            <person name="Zhang Y."/>
        </authorList>
    </citation>
    <scope>NUCLEOTIDE SEQUENCE [LARGE SCALE GENOMIC DNA]</scope>
    <source>
        <strain evidence="2">cv. Niubang</strain>
    </source>
</reference>
<comment type="caution">
    <text evidence="1">The sequence shown here is derived from an EMBL/GenBank/DDBJ whole genome shotgun (WGS) entry which is preliminary data.</text>
</comment>
<organism evidence="1 2">
    <name type="scientific">Arctium lappa</name>
    <name type="common">Greater burdock</name>
    <name type="synonym">Lappa major</name>
    <dbReference type="NCBI Taxonomy" id="4217"/>
    <lineage>
        <taxon>Eukaryota</taxon>
        <taxon>Viridiplantae</taxon>
        <taxon>Streptophyta</taxon>
        <taxon>Embryophyta</taxon>
        <taxon>Tracheophyta</taxon>
        <taxon>Spermatophyta</taxon>
        <taxon>Magnoliopsida</taxon>
        <taxon>eudicotyledons</taxon>
        <taxon>Gunneridae</taxon>
        <taxon>Pentapetalae</taxon>
        <taxon>asterids</taxon>
        <taxon>campanulids</taxon>
        <taxon>Asterales</taxon>
        <taxon>Asteraceae</taxon>
        <taxon>Carduoideae</taxon>
        <taxon>Cardueae</taxon>
        <taxon>Arctiinae</taxon>
        <taxon>Arctium</taxon>
    </lineage>
</organism>
<dbReference type="Proteomes" id="UP001055879">
    <property type="component" value="Linkage Group LG05"/>
</dbReference>
<gene>
    <name evidence="1" type="ORF">L6452_17929</name>
</gene>
<proteinExistence type="predicted"/>
<protein>
    <submittedName>
        <fullName evidence="1">Uncharacterized protein</fullName>
    </submittedName>
</protein>
<dbReference type="EMBL" id="CM042051">
    <property type="protein sequence ID" value="KAI3729276.1"/>
    <property type="molecule type" value="Genomic_DNA"/>
</dbReference>
<evidence type="ECO:0000313" key="1">
    <source>
        <dbReference type="EMBL" id="KAI3729276.1"/>
    </source>
</evidence>
<keyword evidence="2" id="KW-1185">Reference proteome</keyword>
<name>A0ACB9C4R1_ARCLA</name>
<accession>A0ACB9C4R1</accession>
<reference evidence="2" key="1">
    <citation type="journal article" date="2022" name="Mol. Ecol. Resour.">
        <title>The genomes of chicory, endive, great burdock and yacon provide insights into Asteraceae palaeo-polyploidization history and plant inulin production.</title>
        <authorList>
            <person name="Fan W."/>
            <person name="Wang S."/>
            <person name="Wang H."/>
            <person name="Wang A."/>
            <person name="Jiang F."/>
            <person name="Liu H."/>
            <person name="Zhao H."/>
            <person name="Xu D."/>
            <person name="Zhang Y."/>
        </authorList>
    </citation>
    <scope>NUCLEOTIDE SEQUENCE [LARGE SCALE GENOMIC DNA]</scope>
    <source>
        <strain evidence="2">cv. Niubang</strain>
    </source>
</reference>
<evidence type="ECO:0000313" key="2">
    <source>
        <dbReference type="Proteomes" id="UP001055879"/>
    </source>
</evidence>
<sequence length="325" mass="35250">MAAGVSQFHRQMTLRGAAVEAFKSSALVSWRSTGRLQQTIGGCIEKTGRTLHSGNKSTVRIWPELSGKGRYFDFCSRLIPASIDFAEESPLCTTLRKDGHSVRTVEHLLSALEGTGVDNCRIEILNSDHNDPSAEVPIFDGSAREWVEAIEQVGLTVAVDCNGRSCDKLAPYLTQPVHVSKGDSAISAFPSKEINISYGISFPQVSAISLQWFSSVFCTDSFYSKQIAPSRTFCIYEEVEKMRNAGLIKGGSVENAVVFSTSKGLLNPPLRSPEEPCRHKILDLIGDVSLFARNGSQGIPVANIIAYKGGHGLHAAFVRQLSGIS</sequence>